<dbReference type="InterPro" id="IPR011723">
    <property type="entry name" value="Znf/thioredoxin_put"/>
</dbReference>
<sequence length="260" mass="28731">MYTRCPKCRTAYRIELRQLRLGRGEVRCGRCQTVFSALSFLGMTIAESVAGGGAPQPEQVPVLSERQAIGASKLVKERWRELDGRIQGQTEWAPEAAHRGRRPGMPADVLGWGAGALVLSGLLVWQVIAFEGRRLVQSVHLRPWLEGICGIVGCVLPPFRDLDQIAILDRALTVARDGGDKLEFSLVFANRSALPQPFPDLALELQALDGRPVAERVFAPIEYLPEWYDGMTMPTGTPFEVHLTLLKPSREVGGFTIAFR</sequence>
<evidence type="ECO:0000313" key="4">
    <source>
        <dbReference type="Proteomes" id="UP001497493"/>
    </source>
</evidence>
<evidence type="ECO:0000313" key="3">
    <source>
        <dbReference type="EMBL" id="CAL1238887.1"/>
    </source>
</evidence>
<reference evidence="3 4" key="1">
    <citation type="submission" date="2024-04" db="EMBL/GenBank/DDBJ databases">
        <authorList>
            <person name="Cremers G."/>
        </authorList>
    </citation>
    <scope>NUCLEOTIDE SEQUENCE [LARGE SCALE GENOMIC DNA]</scope>
    <source>
        <strain evidence="3">MeCH1-AG</strain>
    </source>
</reference>
<evidence type="ECO:0000259" key="2">
    <source>
        <dbReference type="Pfam" id="PF13717"/>
    </source>
</evidence>
<dbReference type="NCBIfam" id="TIGR02098">
    <property type="entry name" value="MJ0042_CXXC"/>
    <property type="match status" value="1"/>
</dbReference>
<gene>
    <name evidence="3" type="ORF">MECH1_V1_0106</name>
</gene>
<accession>A0ABM9NE72</accession>
<organism evidence="3 4">
    <name type="scientific">Candidatus Methylocalor cossyra</name>
    <dbReference type="NCBI Taxonomy" id="3108543"/>
    <lineage>
        <taxon>Bacteria</taxon>
        <taxon>Pseudomonadati</taxon>
        <taxon>Pseudomonadota</taxon>
        <taxon>Gammaproteobacteria</taxon>
        <taxon>Methylococcales</taxon>
        <taxon>Methylococcaceae</taxon>
        <taxon>Candidatus Methylocalor</taxon>
    </lineage>
</organism>
<keyword evidence="1" id="KW-1133">Transmembrane helix</keyword>
<protein>
    <recommendedName>
        <fullName evidence="2">Zinc finger/thioredoxin putative domain-containing protein</fullName>
    </recommendedName>
</protein>
<keyword evidence="1" id="KW-0812">Transmembrane</keyword>
<name>A0ABM9NE72_9GAMM</name>
<dbReference type="Proteomes" id="UP001497493">
    <property type="component" value="Chromosome"/>
</dbReference>
<dbReference type="Pfam" id="PF13717">
    <property type="entry name" value="Zn_ribbon_4"/>
    <property type="match status" value="1"/>
</dbReference>
<keyword evidence="1" id="KW-0472">Membrane</keyword>
<proteinExistence type="predicted"/>
<feature type="domain" description="Zinc finger/thioredoxin putative" evidence="2">
    <location>
        <begin position="1"/>
        <end position="35"/>
    </location>
</feature>
<dbReference type="InterPro" id="IPR021834">
    <property type="entry name" value="DUF3426"/>
</dbReference>
<dbReference type="RefSeq" id="WP_348758495.1">
    <property type="nucleotide sequence ID" value="NZ_OZ026884.1"/>
</dbReference>
<evidence type="ECO:0000256" key="1">
    <source>
        <dbReference type="SAM" id="Phobius"/>
    </source>
</evidence>
<dbReference type="Pfam" id="PF11906">
    <property type="entry name" value="DUF3426"/>
    <property type="match status" value="1"/>
</dbReference>
<keyword evidence="4" id="KW-1185">Reference proteome</keyword>
<dbReference type="EMBL" id="OZ026884">
    <property type="protein sequence ID" value="CAL1238887.1"/>
    <property type="molecule type" value="Genomic_DNA"/>
</dbReference>
<feature type="transmembrane region" description="Helical" evidence="1">
    <location>
        <begin position="109"/>
        <end position="128"/>
    </location>
</feature>